<dbReference type="AlphaFoldDB" id="A0A6F9FCL8"/>
<dbReference type="PANTHER" id="PTHR43394">
    <property type="entry name" value="ATP-DEPENDENT PERMEASE MDL1, MITOCHONDRIAL"/>
    <property type="match status" value="1"/>
</dbReference>
<dbReference type="InterPro" id="IPR036640">
    <property type="entry name" value="ABC1_TM_sf"/>
</dbReference>
<dbReference type="CDD" id="cd18577">
    <property type="entry name" value="ABC_6TM_Pgp_ABCB1_D1_like"/>
    <property type="match status" value="1"/>
</dbReference>
<dbReference type="PROSITE" id="PS00211">
    <property type="entry name" value="ABC_TRANSPORTER_1"/>
    <property type="match status" value="2"/>
</dbReference>
<dbReference type="Pfam" id="PF00664">
    <property type="entry name" value="ABC_membrane"/>
    <property type="match status" value="2"/>
</dbReference>
<evidence type="ECO:0000256" key="1">
    <source>
        <dbReference type="ARBA" id="ARBA00004141"/>
    </source>
</evidence>
<dbReference type="CDD" id="cd18578">
    <property type="entry name" value="ABC_6TM_Pgp_ABCB1_D2_like"/>
    <property type="match status" value="1"/>
</dbReference>
<feature type="transmembrane region" description="Helical" evidence="14">
    <location>
        <begin position="927"/>
        <end position="947"/>
    </location>
</feature>
<evidence type="ECO:0000256" key="9">
    <source>
        <dbReference type="ARBA" id="ARBA00022967"/>
    </source>
</evidence>
<dbReference type="GO" id="GO:0005743">
    <property type="term" value="C:mitochondrial inner membrane"/>
    <property type="evidence" value="ECO:0007669"/>
    <property type="project" value="TreeGrafter"/>
</dbReference>
<evidence type="ECO:0000256" key="3">
    <source>
        <dbReference type="ARBA" id="ARBA00012191"/>
    </source>
</evidence>
<feature type="transmembrane region" description="Helical" evidence="14">
    <location>
        <begin position="270"/>
        <end position="292"/>
    </location>
</feature>
<feature type="transmembrane region" description="Helical" evidence="14">
    <location>
        <begin position="708"/>
        <end position="729"/>
    </location>
</feature>
<dbReference type="InterPro" id="IPR039421">
    <property type="entry name" value="Type_1_exporter"/>
</dbReference>
<evidence type="ECO:0000256" key="6">
    <source>
        <dbReference type="ARBA" id="ARBA00022737"/>
    </source>
</evidence>
<dbReference type="SUPFAM" id="SSF90123">
    <property type="entry name" value="ABC transporter transmembrane region"/>
    <property type="match status" value="2"/>
</dbReference>
<dbReference type="Pfam" id="PF00005">
    <property type="entry name" value="ABC_tran"/>
    <property type="match status" value="2"/>
</dbReference>
<protein>
    <recommendedName>
        <fullName evidence="3">ABC-type xenobiotic transporter</fullName>
        <ecNumber evidence="3">7.6.2.2</ecNumber>
    </recommendedName>
</protein>
<dbReference type="OrthoDB" id="6500128at2759"/>
<feature type="transmembrane region" description="Helical" evidence="14">
    <location>
        <begin position="662"/>
        <end position="687"/>
    </location>
</feature>
<dbReference type="FunFam" id="3.40.50.300:FF:000479">
    <property type="entry name" value="Multidrug resistance protein 1A"/>
    <property type="match status" value="1"/>
</dbReference>
<dbReference type="GO" id="GO:0005524">
    <property type="term" value="F:ATP binding"/>
    <property type="evidence" value="ECO:0007669"/>
    <property type="project" value="UniProtKB-KW"/>
</dbReference>
<dbReference type="CDD" id="cd03249">
    <property type="entry name" value="ABC_MTABC3_MDL1_MDL2"/>
    <property type="match status" value="2"/>
</dbReference>
<dbReference type="InterPro" id="IPR011527">
    <property type="entry name" value="ABC1_TM_dom"/>
</dbReference>
<evidence type="ECO:0000256" key="10">
    <source>
        <dbReference type="ARBA" id="ARBA00022989"/>
    </source>
</evidence>
<evidence type="ECO:0000259" key="16">
    <source>
        <dbReference type="PROSITE" id="PS50929"/>
    </source>
</evidence>
<keyword evidence="11 14" id="KW-0472">Membrane</keyword>
<evidence type="ECO:0000256" key="8">
    <source>
        <dbReference type="ARBA" id="ARBA00022840"/>
    </source>
</evidence>
<evidence type="ECO:0000256" key="11">
    <source>
        <dbReference type="ARBA" id="ARBA00023136"/>
    </source>
</evidence>
<keyword evidence="6" id="KW-0677">Repeat</keyword>
<dbReference type="SUPFAM" id="SSF52540">
    <property type="entry name" value="P-loop containing nucleoside triphosphate hydrolases"/>
    <property type="match status" value="2"/>
</dbReference>
<feature type="transmembrane region" description="Helical" evidence="14">
    <location>
        <begin position="160"/>
        <end position="178"/>
    </location>
</feature>
<accession>A0A6F9FCL8</accession>
<dbReference type="FunFam" id="3.40.50.300:FF:000205">
    <property type="entry name" value="ABC transporter B family member 4"/>
    <property type="match status" value="1"/>
</dbReference>
<evidence type="ECO:0000256" key="13">
    <source>
        <dbReference type="ARBA" id="ARBA00034018"/>
    </source>
</evidence>
<keyword evidence="8" id="KW-0067">ATP-binding</keyword>
<dbReference type="EMBL" id="BK010705">
    <property type="protein sequence ID" value="DAC81112.1"/>
    <property type="molecule type" value="mRNA"/>
</dbReference>
<feature type="transmembrane region" description="Helical" evidence="14">
    <location>
        <begin position="21"/>
        <end position="41"/>
    </location>
</feature>
<dbReference type="Gene3D" id="3.40.50.300">
    <property type="entry name" value="P-loop containing nucleotide triphosphate hydrolases"/>
    <property type="match status" value="2"/>
</dbReference>
<comment type="subcellular location">
    <subcellularLocation>
        <location evidence="1">Membrane</location>
        <topology evidence="1">Multi-pass membrane protein</topology>
    </subcellularLocation>
</comment>
<evidence type="ECO:0000256" key="4">
    <source>
        <dbReference type="ARBA" id="ARBA00022448"/>
    </source>
</evidence>
<dbReference type="PANTHER" id="PTHR43394:SF27">
    <property type="entry name" value="ATP-DEPENDENT TRANSLOCASE ABCB1-LIKE"/>
    <property type="match status" value="1"/>
</dbReference>
<name>A0A6F9FCL8_LEPDE</name>
<evidence type="ECO:0000256" key="2">
    <source>
        <dbReference type="ARBA" id="ARBA00007577"/>
    </source>
</evidence>
<comment type="catalytic activity">
    <reaction evidence="13">
        <text>ATP + H2O + xenobioticSide 1 = ADP + phosphate + xenobioticSide 2.</text>
        <dbReference type="EC" id="7.6.2.2"/>
    </reaction>
</comment>
<dbReference type="EC" id="7.6.2.2" evidence="3"/>
<keyword evidence="5 14" id="KW-0812">Transmembrane</keyword>
<dbReference type="GO" id="GO:0016887">
    <property type="term" value="F:ATP hydrolysis activity"/>
    <property type="evidence" value="ECO:0007669"/>
    <property type="project" value="InterPro"/>
</dbReference>
<dbReference type="Gene3D" id="1.20.1560.10">
    <property type="entry name" value="ABC transporter type 1, transmembrane domain"/>
    <property type="match status" value="1"/>
</dbReference>
<sequence length="1230" mass="137418">MKYRPVLGKNVPFHRLFRFATSLDILCMLIGSIFSLVSALFEPYLIILYGDLTENILEYIRSNNGTSTEKELVERKLTEATKHFAINISASGAGIIISTYLTSILFSYAADRQIFKLRQVLLEKTLHKDISWYDTHQTGDFATVFTENVAKWEDAISEKFGIFLYHESVFVVCLIVSLFKGWKLALVCFVSLPLTTSLMSCISWISSKLSQQEMQSYAEAGAVAEEAFSSIRTVFAFDGQKKEIDRYNKHLMDAKKSNTKKNIFNAFSNGLMWLFFYCSYSLCWWYGIGLILDERNLPEEDRVNTPGNIVTISITTMIASWNYQTSALFVELFAAAKGAANKIFFILDEDEPKINKIEATAIKPAKFTSSVRFEGVSFKYPARPEVEVLQDFNLDIRCGDTVALVGTSGCGKTTCVQLLQRFYDPDEGKIYIDKNDIKDIDISCLRRKIGVVSQEPSLFATTISENIRFGKLSATQSEIEAAAKKANVHEFIVNLPRGYETIVGERGTQLSGGQKQRIAIARALVRQPEILILDEATSALDTTSEAEVQAALEKVSGECTTIIVAHRLSTIRRANVIIFISNGKVVEKGTHCELMAAKGDYHKMVLAQGKNEEQKEMSTSVGGITIQEKLQQIDTNEEQTCESKEKVMGSMSKILEMSRPEWKQIVCGCFGSVVNGITLPLYGILFGSMIKVLSNVDDENAITQRNRICLYSCIIGVICGLSHFLQHFFLSSASENLTLRIRKMAFRTMLKQEISWYDRTENSVGSLCSKLSGDASSVQGAAGVQIGSCLQFLATFLLSCFYPLYLNWKLALVLLSFFPLILLFVFLEKKIIQNDAKENQRVIEESTKFAVEAITNIRTVISLGCEPVFLDLFQRELVIYQKMAHIKSHIRGLFLGFARSIHFFTYSAAFTYGVNLIETKEIEYDKLFTIAQVTLSGAWSIGIALSFTPNFQKGFLAAGRLYSLLGRVPTIKNIVNADRNIWNDETVNYTGVSFSYPTRSLVTVLNSLNLSIPKGKTVALVGPSGCGKSTILQLLERFYDPTEGKVVVDGKDIKIMDLNTLRSQLGIVSQEPNLFDRTIAENIAYGVNHKDATIDEIITAAKSANIHNFITCLPQAYDTRLGSKGTQLSGGQKQRVAIARALIRKPKILLLDEATSALDNESEKVVQEALNNAKKDRTCIIIAHRLTTIQDADIICVMKEGSVVEIGTHLELLERRGLYHKFYSLQSGQR</sequence>
<dbReference type="PROSITE" id="PS50893">
    <property type="entry name" value="ABC_TRANSPORTER_2"/>
    <property type="match status" value="2"/>
</dbReference>
<keyword evidence="12" id="KW-0325">Glycoprotein</keyword>
<feature type="domain" description="ABC transmembrane type-1" evidence="16">
    <location>
        <begin position="29"/>
        <end position="321"/>
    </location>
</feature>
<evidence type="ECO:0000259" key="15">
    <source>
        <dbReference type="PROSITE" id="PS50893"/>
    </source>
</evidence>
<keyword evidence="9" id="KW-1278">Translocase</keyword>
<evidence type="ECO:0000256" key="14">
    <source>
        <dbReference type="SAM" id="Phobius"/>
    </source>
</evidence>
<feature type="transmembrane region" description="Helical" evidence="14">
    <location>
        <begin position="184"/>
        <end position="205"/>
    </location>
</feature>
<feature type="transmembrane region" description="Helical" evidence="14">
    <location>
        <begin position="892"/>
        <end position="915"/>
    </location>
</feature>
<keyword evidence="7" id="KW-0547">Nucleotide-binding</keyword>
<dbReference type="GO" id="GO:0090374">
    <property type="term" value="P:oligopeptide export from mitochondrion"/>
    <property type="evidence" value="ECO:0007669"/>
    <property type="project" value="TreeGrafter"/>
</dbReference>
<proteinExistence type="evidence at transcript level"/>
<organism evidence="17">
    <name type="scientific">Leptinotarsa decemlineata</name>
    <name type="common">Colorado potato beetle</name>
    <name type="synonym">Doryphora decemlineata</name>
    <dbReference type="NCBI Taxonomy" id="7539"/>
    <lineage>
        <taxon>Eukaryota</taxon>
        <taxon>Metazoa</taxon>
        <taxon>Ecdysozoa</taxon>
        <taxon>Arthropoda</taxon>
        <taxon>Hexapoda</taxon>
        <taxon>Insecta</taxon>
        <taxon>Pterygota</taxon>
        <taxon>Neoptera</taxon>
        <taxon>Endopterygota</taxon>
        <taxon>Coleoptera</taxon>
        <taxon>Polyphaga</taxon>
        <taxon>Cucujiformia</taxon>
        <taxon>Chrysomeloidea</taxon>
        <taxon>Chrysomelidae</taxon>
        <taxon>Chrysomelinae</taxon>
        <taxon>Doryphorini</taxon>
        <taxon>Leptinotarsa</taxon>
    </lineage>
</organism>
<evidence type="ECO:0000256" key="12">
    <source>
        <dbReference type="ARBA" id="ARBA00023180"/>
    </source>
</evidence>
<dbReference type="FunFam" id="1.20.1560.10:FF:000009">
    <property type="entry name" value="ABC transporter B family member 1"/>
    <property type="match status" value="1"/>
</dbReference>
<dbReference type="GO" id="GO:0008559">
    <property type="term" value="F:ABC-type xenobiotic transporter activity"/>
    <property type="evidence" value="ECO:0007669"/>
    <property type="project" value="UniProtKB-EC"/>
</dbReference>
<dbReference type="InterPro" id="IPR003439">
    <property type="entry name" value="ABC_transporter-like_ATP-bd"/>
</dbReference>
<dbReference type="GO" id="GO:0017085">
    <property type="term" value="P:response to insecticide"/>
    <property type="evidence" value="ECO:0007669"/>
    <property type="project" value="UniProtKB-ARBA"/>
</dbReference>
<feature type="transmembrane region" description="Helical" evidence="14">
    <location>
        <begin position="806"/>
        <end position="827"/>
    </location>
</feature>
<dbReference type="GO" id="GO:0015421">
    <property type="term" value="F:ABC-type oligopeptide transporter activity"/>
    <property type="evidence" value="ECO:0007669"/>
    <property type="project" value="TreeGrafter"/>
</dbReference>
<evidence type="ECO:0000256" key="5">
    <source>
        <dbReference type="ARBA" id="ARBA00022692"/>
    </source>
</evidence>
<feature type="domain" description="ABC transporter" evidence="15">
    <location>
        <begin position="371"/>
        <end position="607"/>
    </location>
</feature>
<feature type="domain" description="ABC transmembrane type-1" evidence="16">
    <location>
        <begin position="668"/>
        <end position="953"/>
    </location>
</feature>
<dbReference type="PROSITE" id="PS50929">
    <property type="entry name" value="ABC_TM1F"/>
    <property type="match status" value="2"/>
</dbReference>
<evidence type="ECO:0000313" key="17">
    <source>
        <dbReference type="EMBL" id="DAC81112.1"/>
    </source>
</evidence>
<dbReference type="InterPro" id="IPR027417">
    <property type="entry name" value="P-loop_NTPase"/>
</dbReference>
<keyword evidence="4" id="KW-0813">Transport</keyword>
<dbReference type="InterPro" id="IPR017871">
    <property type="entry name" value="ABC_transporter-like_CS"/>
</dbReference>
<reference evidence="17" key="1">
    <citation type="journal article" date="2020" name="Insects">
        <title>The ABCB Multidrug Resistance Proteins Do Not Contribute to Ivermectin Detoxification in the Colorado Potato Beetle, Leptinotarsa decemlineata (Say).</title>
        <authorList>
            <person name="Favell G."/>
            <person name="McNeil J.N."/>
            <person name="Donly C."/>
        </authorList>
    </citation>
    <scope>NUCLEOTIDE SEQUENCE</scope>
</reference>
<dbReference type="InterPro" id="IPR003593">
    <property type="entry name" value="AAA+_ATPase"/>
</dbReference>
<dbReference type="GO" id="GO:0097254">
    <property type="term" value="P:renal tubular secretion"/>
    <property type="evidence" value="ECO:0007669"/>
    <property type="project" value="UniProtKB-ARBA"/>
</dbReference>
<feature type="domain" description="ABC transporter" evidence="15">
    <location>
        <begin position="987"/>
        <end position="1225"/>
    </location>
</feature>
<feature type="transmembrane region" description="Helical" evidence="14">
    <location>
        <begin position="84"/>
        <end position="109"/>
    </location>
</feature>
<comment type="similarity">
    <text evidence="2">Belongs to the ABC transporter superfamily. ABCB family. Multidrug resistance exporter (TC 3.A.1.201) subfamily.</text>
</comment>
<dbReference type="SMART" id="SM00382">
    <property type="entry name" value="AAA"/>
    <property type="match status" value="2"/>
</dbReference>
<evidence type="ECO:0000256" key="7">
    <source>
        <dbReference type="ARBA" id="ARBA00022741"/>
    </source>
</evidence>
<keyword evidence="10 14" id="KW-1133">Transmembrane helix</keyword>